<proteinExistence type="inferred from homology"/>
<evidence type="ECO:0000313" key="6">
    <source>
        <dbReference type="EMBL" id="MZQ89539.1"/>
    </source>
</evidence>
<dbReference type="NCBIfam" id="NF010228">
    <property type="entry name" value="PRK13682.1-3"/>
    <property type="match status" value="1"/>
</dbReference>
<accession>A0A6L8VJP0</accession>
<dbReference type="GO" id="GO:0005886">
    <property type="term" value="C:plasma membrane"/>
    <property type="evidence" value="ECO:0007669"/>
    <property type="project" value="UniProtKB-UniRule"/>
</dbReference>
<protein>
    <recommendedName>
        <fullName evidence="5">UPF0391 membrane protein GS660_10595</fullName>
    </recommendedName>
</protein>
<dbReference type="RefSeq" id="WP_161346239.1">
    <property type="nucleotide sequence ID" value="NZ_BMGW01000006.1"/>
</dbReference>
<keyword evidence="4 5" id="KW-0472">Membrane</keyword>
<comment type="caution">
    <text evidence="5">Lacks conserved residue(s) required for the propagation of feature annotation.</text>
</comment>
<keyword evidence="7" id="KW-1185">Reference proteome</keyword>
<comment type="similarity">
    <text evidence="5">Belongs to the UPF0391 family.</text>
</comment>
<evidence type="ECO:0000256" key="3">
    <source>
        <dbReference type="ARBA" id="ARBA00022989"/>
    </source>
</evidence>
<dbReference type="InterPro" id="IPR009760">
    <property type="entry name" value="DUF1328"/>
</dbReference>
<comment type="caution">
    <text evidence="6">The sequence shown here is derived from an EMBL/GenBank/DDBJ whole genome shotgun (WGS) entry which is preliminary data.</text>
</comment>
<name>A0A6L8VJP0_9RHOB</name>
<evidence type="ECO:0000256" key="4">
    <source>
        <dbReference type="ARBA" id="ARBA00023136"/>
    </source>
</evidence>
<keyword evidence="3 5" id="KW-1133">Transmembrane helix</keyword>
<keyword evidence="1 5" id="KW-1003">Cell membrane</keyword>
<sequence length="55" mass="5915">MLYWAAVFFVIALITGMFGFGGLATVSAGVAQVLFFVFLALFVLTLIARAIRAQT</sequence>
<feature type="transmembrane region" description="Helical" evidence="5">
    <location>
        <begin position="33"/>
        <end position="51"/>
    </location>
</feature>
<gene>
    <name evidence="6" type="ORF">GS660_10595</name>
</gene>
<dbReference type="Proteomes" id="UP000477083">
    <property type="component" value="Unassembled WGS sequence"/>
</dbReference>
<dbReference type="Pfam" id="PF07043">
    <property type="entry name" value="DUF1328"/>
    <property type="match status" value="1"/>
</dbReference>
<organism evidence="6 7">
    <name type="scientific">Frigidibacter albus</name>
    <dbReference type="NCBI Taxonomy" id="1465486"/>
    <lineage>
        <taxon>Bacteria</taxon>
        <taxon>Pseudomonadati</taxon>
        <taxon>Pseudomonadota</taxon>
        <taxon>Alphaproteobacteria</taxon>
        <taxon>Rhodobacterales</taxon>
        <taxon>Paracoccaceae</taxon>
        <taxon>Frigidibacter</taxon>
    </lineage>
</organism>
<evidence type="ECO:0000256" key="5">
    <source>
        <dbReference type="HAMAP-Rule" id="MF_01361"/>
    </source>
</evidence>
<dbReference type="EMBL" id="WWNR01000006">
    <property type="protein sequence ID" value="MZQ89539.1"/>
    <property type="molecule type" value="Genomic_DNA"/>
</dbReference>
<dbReference type="AlphaFoldDB" id="A0A6L8VJP0"/>
<evidence type="ECO:0000256" key="1">
    <source>
        <dbReference type="ARBA" id="ARBA00022475"/>
    </source>
</evidence>
<reference evidence="6 7" key="1">
    <citation type="submission" date="2020-01" db="EMBL/GenBank/DDBJ databases">
        <title>Frigidibacter albus SP32T (=CGMCC 1.13995T).</title>
        <authorList>
            <person name="Liao X."/>
        </authorList>
    </citation>
    <scope>NUCLEOTIDE SEQUENCE [LARGE SCALE GENOMIC DNA]</scope>
    <source>
        <strain evidence="6 7">SP32</strain>
    </source>
</reference>
<evidence type="ECO:0000256" key="2">
    <source>
        <dbReference type="ARBA" id="ARBA00022692"/>
    </source>
</evidence>
<keyword evidence="2 5" id="KW-0812">Transmembrane</keyword>
<evidence type="ECO:0000313" key="7">
    <source>
        <dbReference type="Proteomes" id="UP000477083"/>
    </source>
</evidence>
<dbReference type="HAMAP" id="MF_01361">
    <property type="entry name" value="UPF0391"/>
    <property type="match status" value="1"/>
</dbReference>
<dbReference type="PIRSF" id="PIRSF036466">
    <property type="entry name" value="UCP036466"/>
    <property type="match status" value="1"/>
</dbReference>
<feature type="transmembrane region" description="Helical" evidence="5">
    <location>
        <begin position="6"/>
        <end position="26"/>
    </location>
</feature>